<feature type="transmembrane region" description="Helical" evidence="13">
    <location>
        <begin position="223"/>
        <end position="246"/>
    </location>
</feature>
<gene>
    <name evidence="16" type="primary">ftsX</name>
    <name evidence="16" type="ORF">ACFFRI_09985</name>
</gene>
<keyword evidence="11 12" id="KW-0131">Cell cycle</keyword>
<dbReference type="PANTHER" id="PTHR47755">
    <property type="entry name" value="CELL DIVISION PROTEIN FTSX"/>
    <property type="match status" value="1"/>
</dbReference>
<dbReference type="InterPro" id="IPR004513">
    <property type="entry name" value="FtsX"/>
</dbReference>
<evidence type="ECO:0000256" key="2">
    <source>
        <dbReference type="ARBA" id="ARBA00004651"/>
    </source>
</evidence>
<organism evidence="16 17">
    <name type="scientific">Nocardioides plantarum</name>
    <dbReference type="NCBI Taxonomy" id="29299"/>
    <lineage>
        <taxon>Bacteria</taxon>
        <taxon>Bacillati</taxon>
        <taxon>Actinomycetota</taxon>
        <taxon>Actinomycetes</taxon>
        <taxon>Propionibacteriales</taxon>
        <taxon>Nocardioidaceae</taxon>
        <taxon>Nocardioides</taxon>
    </lineage>
</organism>
<keyword evidence="8 13" id="KW-0812">Transmembrane</keyword>
<dbReference type="RefSeq" id="WP_140007983.1">
    <property type="nucleotide sequence ID" value="NZ_JBHMDG010000012.1"/>
</dbReference>
<comment type="subcellular location">
    <subcellularLocation>
        <location evidence="2">Cell membrane</location>
        <topology evidence="2">Multi-pass membrane protein</topology>
    </subcellularLocation>
</comment>
<evidence type="ECO:0000313" key="17">
    <source>
        <dbReference type="Proteomes" id="UP001589750"/>
    </source>
</evidence>
<evidence type="ECO:0000256" key="11">
    <source>
        <dbReference type="ARBA" id="ARBA00023306"/>
    </source>
</evidence>
<name>A0ABV5K9G7_9ACTN</name>
<evidence type="ECO:0000313" key="16">
    <source>
        <dbReference type="EMBL" id="MFB9313373.1"/>
    </source>
</evidence>
<evidence type="ECO:0000256" key="9">
    <source>
        <dbReference type="ARBA" id="ARBA00022989"/>
    </source>
</evidence>
<protein>
    <recommendedName>
        <fullName evidence="5 12">Cell division protein FtsX</fullName>
    </recommendedName>
</protein>
<comment type="similarity">
    <text evidence="3 12">Belongs to the ABC-4 integral membrane protein family. FtsX subfamily.</text>
</comment>
<dbReference type="InterPro" id="IPR040690">
    <property type="entry name" value="FtsX_ECD"/>
</dbReference>
<keyword evidence="7 12" id="KW-0132">Cell division</keyword>
<keyword evidence="10 12" id="KW-0472">Membrane</keyword>
<evidence type="ECO:0000256" key="1">
    <source>
        <dbReference type="ARBA" id="ARBA00003552"/>
    </source>
</evidence>
<keyword evidence="17" id="KW-1185">Reference proteome</keyword>
<accession>A0ABV5K9G7</accession>
<dbReference type="Gene3D" id="3.30.70.3040">
    <property type="match status" value="1"/>
</dbReference>
<evidence type="ECO:0000259" key="15">
    <source>
        <dbReference type="Pfam" id="PF18075"/>
    </source>
</evidence>
<reference evidence="16 17" key="1">
    <citation type="submission" date="2024-09" db="EMBL/GenBank/DDBJ databases">
        <authorList>
            <person name="Sun Q."/>
            <person name="Mori K."/>
        </authorList>
    </citation>
    <scope>NUCLEOTIDE SEQUENCE [LARGE SCALE GENOMIC DNA]</scope>
    <source>
        <strain evidence="16 17">JCM 9626</strain>
    </source>
</reference>
<feature type="transmembrane region" description="Helical" evidence="13">
    <location>
        <begin position="181"/>
        <end position="202"/>
    </location>
</feature>
<proteinExistence type="inferred from homology"/>
<feature type="domain" description="FtsX extracellular" evidence="15">
    <location>
        <begin position="57"/>
        <end position="162"/>
    </location>
</feature>
<dbReference type="Pfam" id="PF02687">
    <property type="entry name" value="FtsX"/>
    <property type="match status" value="1"/>
</dbReference>
<keyword evidence="6 12" id="KW-1003">Cell membrane</keyword>
<keyword evidence="9 13" id="KW-1133">Transmembrane helix</keyword>
<comment type="caution">
    <text evidence="16">The sequence shown here is derived from an EMBL/GenBank/DDBJ whole genome shotgun (WGS) entry which is preliminary data.</text>
</comment>
<evidence type="ECO:0000256" key="7">
    <source>
        <dbReference type="ARBA" id="ARBA00022618"/>
    </source>
</evidence>
<dbReference type="InterPro" id="IPR047929">
    <property type="entry name" value="FtsX_actino"/>
</dbReference>
<evidence type="ECO:0000256" key="13">
    <source>
        <dbReference type="SAM" id="Phobius"/>
    </source>
</evidence>
<dbReference type="PANTHER" id="PTHR47755:SF1">
    <property type="entry name" value="CELL DIVISION PROTEIN FTSX"/>
    <property type="match status" value="1"/>
</dbReference>
<evidence type="ECO:0000256" key="8">
    <source>
        <dbReference type="ARBA" id="ARBA00022692"/>
    </source>
</evidence>
<feature type="transmembrane region" description="Helical" evidence="13">
    <location>
        <begin position="21"/>
        <end position="41"/>
    </location>
</feature>
<dbReference type="PIRSF" id="PIRSF003097">
    <property type="entry name" value="FtsX"/>
    <property type="match status" value="1"/>
</dbReference>
<dbReference type="InterPro" id="IPR003838">
    <property type="entry name" value="ABC3_permease_C"/>
</dbReference>
<comment type="function">
    <text evidence="1">Part of the ABC transporter FtsEX involved in cellular division.</text>
</comment>
<evidence type="ECO:0000256" key="12">
    <source>
        <dbReference type="PIRNR" id="PIRNR003097"/>
    </source>
</evidence>
<dbReference type="NCBIfam" id="NF038346">
    <property type="entry name" value="FtsX_actino"/>
    <property type="match status" value="1"/>
</dbReference>
<evidence type="ECO:0000256" key="3">
    <source>
        <dbReference type="ARBA" id="ARBA00007379"/>
    </source>
</evidence>
<dbReference type="Proteomes" id="UP001589750">
    <property type="component" value="Unassembled WGS sequence"/>
</dbReference>
<dbReference type="Pfam" id="PF18075">
    <property type="entry name" value="FtsX_ECD"/>
    <property type="match status" value="1"/>
</dbReference>
<comment type="subunit">
    <text evidence="4">Forms a membrane-associated complex with FtsE.</text>
</comment>
<feature type="domain" description="ABC3 transporter permease C-terminal" evidence="14">
    <location>
        <begin position="186"/>
        <end position="301"/>
    </location>
</feature>
<evidence type="ECO:0000259" key="14">
    <source>
        <dbReference type="Pfam" id="PF02687"/>
    </source>
</evidence>
<sequence length="305" mass="33089">MQLRHVSTNLSQGLRRNMSMHAAVILTLFVSLTLGGIGVMLNLQAQLTTEVIGSELTVSVYLCVPDDDQPQCPNAVTPAQEAAVLETIKDNPEVADIKQVSQKEGLENYIRLGLVTRAQTVGPDAFLTAEFVPKEIEITLKNADEYQGVQSAVENLDGVRNVVLAKDLVGNVFKLINVIKYSAWGAAGVLLIAAVLLVANTIRLTALARRREIEIMRLVGASRLFIVLPFVLEAIFNAIVGVGLAAGSLAALTKFGIIDYLDAEFDFLPFIGWPDYLFTVAVIAVAGPLLTLIPTLLLTRKYLKF</sequence>
<evidence type="ECO:0000256" key="4">
    <source>
        <dbReference type="ARBA" id="ARBA00011160"/>
    </source>
</evidence>
<evidence type="ECO:0000256" key="10">
    <source>
        <dbReference type="ARBA" id="ARBA00023136"/>
    </source>
</evidence>
<evidence type="ECO:0000256" key="5">
    <source>
        <dbReference type="ARBA" id="ARBA00021907"/>
    </source>
</evidence>
<dbReference type="EMBL" id="JBHMDG010000012">
    <property type="protein sequence ID" value="MFB9313373.1"/>
    <property type="molecule type" value="Genomic_DNA"/>
</dbReference>
<evidence type="ECO:0000256" key="6">
    <source>
        <dbReference type="ARBA" id="ARBA00022475"/>
    </source>
</evidence>
<feature type="transmembrane region" description="Helical" evidence="13">
    <location>
        <begin position="276"/>
        <end position="298"/>
    </location>
</feature>